<dbReference type="PANTHER" id="PTHR33751:SF1">
    <property type="entry name" value="CBB3-TYPE CYTOCHROME C OXIDASE SUBUNIT FIXP"/>
    <property type="match status" value="1"/>
</dbReference>
<dbReference type="OrthoDB" id="9773456at2"/>
<dbReference type="Proteomes" id="UP000295375">
    <property type="component" value="Unassembled WGS sequence"/>
</dbReference>
<reference evidence="8 9" key="1">
    <citation type="submission" date="2019-03" db="EMBL/GenBank/DDBJ databases">
        <title>Genomic Encyclopedia of Type Strains, Phase IV (KMG-IV): sequencing the most valuable type-strain genomes for metagenomic binning, comparative biology and taxonomic classification.</title>
        <authorList>
            <person name="Goeker M."/>
        </authorList>
    </citation>
    <scope>NUCLEOTIDE SEQUENCE [LARGE SCALE GENOMIC DNA]</scope>
    <source>
        <strain evidence="8 9">DSM 103792</strain>
    </source>
</reference>
<feature type="domain" description="Cytochrome c" evidence="7">
    <location>
        <begin position="140"/>
        <end position="219"/>
    </location>
</feature>
<dbReference type="InterPro" id="IPR036873">
    <property type="entry name" value="Rhodanese-like_dom_sf"/>
</dbReference>
<dbReference type="Gene3D" id="3.40.250.10">
    <property type="entry name" value="Rhodanese-like domain"/>
    <property type="match status" value="1"/>
</dbReference>
<keyword evidence="3 4" id="KW-0408">Iron</keyword>
<dbReference type="Pfam" id="PF13442">
    <property type="entry name" value="Cytochrome_CBB3"/>
    <property type="match status" value="1"/>
</dbReference>
<dbReference type="GO" id="GO:0020037">
    <property type="term" value="F:heme binding"/>
    <property type="evidence" value="ECO:0007669"/>
    <property type="project" value="InterPro"/>
</dbReference>
<dbReference type="InterPro" id="IPR001763">
    <property type="entry name" value="Rhodanese-like_dom"/>
</dbReference>
<dbReference type="InterPro" id="IPR036909">
    <property type="entry name" value="Cyt_c-like_dom_sf"/>
</dbReference>
<protein>
    <submittedName>
        <fullName evidence="8">Cytochrome c oxidase cbb3-type subunit 3</fullName>
    </submittedName>
</protein>
<evidence type="ECO:0000256" key="3">
    <source>
        <dbReference type="ARBA" id="ARBA00023004"/>
    </source>
</evidence>
<dbReference type="PROSITE" id="PS51007">
    <property type="entry name" value="CYTC"/>
    <property type="match status" value="1"/>
</dbReference>
<dbReference type="SUPFAM" id="SSF46626">
    <property type="entry name" value="Cytochrome c"/>
    <property type="match status" value="2"/>
</dbReference>
<dbReference type="SMART" id="SM00450">
    <property type="entry name" value="RHOD"/>
    <property type="match status" value="1"/>
</dbReference>
<keyword evidence="5" id="KW-0732">Signal</keyword>
<evidence type="ECO:0000256" key="4">
    <source>
        <dbReference type="PROSITE-ProRule" id="PRU00433"/>
    </source>
</evidence>
<evidence type="ECO:0000256" key="5">
    <source>
        <dbReference type="SAM" id="SignalP"/>
    </source>
</evidence>
<evidence type="ECO:0000259" key="6">
    <source>
        <dbReference type="PROSITE" id="PS50206"/>
    </source>
</evidence>
<name>A0A4R6UKP4_9GAMM</name>
<dbReference type="PANTHER" id="PTHR33751">
    <property type="entry name" value="CBB3-TYPE CYTOCHROME C OXIDASE SUBUNIT FIXP"/>
    <property type="match status" value="1"/>
</dbReference>
<proteinExistence type="predicted"/>
<keyword evidence="2 4" id="KW-0479">Metal-binding</keyword>
<comment type="caution">
    <text evidence="8">The sequence shown here is derived from an EMBL/GenBank/DDBJ whole genome shotgun (WGS) entry which is preliminary data.</text>
</comment>
<dbReference type="Pfam" id="PF00581">
    <property type="entry name" value="Rhodanese"/>
    <property type="match status" value="1"/>
</dbReference>
<evidence type="ECO:0000313" key="8">
    <source>
        <dbReference type="EMBL" id="TDQ45903.1"/>
    </source>
</evidence>
<evidence type="ECO:0000259" key="7">
    <source>
        <dbReference type="PROSITE" id="PS51007"/>
    </source>
</evidence>
<keyword evidence="9" id="KW-1185">Reference proteome</keyword>
<dbReference type="GO" id="GO:0009055">
    <property type="term" value="F:electron transfer activity"/>
    <property type="evidence" value="ECO:0007669"/>
    <property type="project" value="InterPro"/>
</dbReference>
<feature type="chain" id="PRO_5020797357" evidence="5">
    <location>
        <begin position="25"/>
        <end position="378"/>
    </location>
</feature>
<evidence type="ECO:0000256" key="1">
    <source>
        <dbReference type="ARBA" id="ARBA00022617"/>
    </source>
</evidence>
<dbReference type="CDD" id="cd00158">
    <property type="entry name" value="RHOD"/>
    <property type="match status" value="1"/>
</dbReference>
<dbReference type="GO" id="GO:0046872">
    <property type="term" value="F:metal ion binding"/>
    <property type="evidence" value="ECO:0007669"/>
    <property type="project" value="UniProtKB-KW"/>
</dbReference>
<dbReference type="AlphaFoldDB" id="A0A4R6UKP4"/>
<organism evidence="8 9">
    <name type="scientific">Permianibacter aggregans</name>
    <dbReference type="NCBI Taxonomy" id="1510150"/>
    <lineage>
        <taxon>Bacteria</taxon>
        <taxon>Pseudomonadati</taxon>
        <taxon>Pseudomonadota</taxon>
        <taxon>Gammaproteobacteria</taxon>
        <taxon>Pseudomonadales</taxon>
        <taxon>Pseudomonadaceae</taxon>
        <taxon>Permianibacter</taxon>
    </lineage>
</organism>
<evidence type="ECO:0000313" key="9">
    <source>
        <dbReference type="Proteomes" id="UP000295375"/>
    </source>
</evidence>
<dbReference type="Gene3D" id="1.10.760.10">
    <property type="entry name" value="Cytochrome c-like domain"/>
    <property type="match status" value="2"/>
</dbReference>
<sequence length="378" mass="41804">MRQSSVWLLVIATFSLSVSSLSLAADHERLPPVRKLTAEQSKVAAANYQKYCVLCHGEDRQGYVNDHAPSSRSKELFESGIPHAVLRPIQYGRPGTAMGGYLDEAGGPMTLDETWDLMYWLYEQSGVKQRAPLTTKPVEGDIARGGELYQQHCTDCHGKNGEGVNAPALGNQTALAHNSDEFIRYAIQHGREGTPMLAFKDKLPAQDIDNLTAFLRSRADGWQATQPVLKPLPTPDQFVLNPEGQHPNFTLQDGLYVSSADLAKALVAKQKIVLLDTRVTSVWQTAHIEGSFPMPYYSDFDEMTEALPKDVMIVAYCSCPRAAADYVIEQLRDRGYQRTAVLYEGIFGWMHLGYPVVRGAVNSHAAATKEGMEADNTR</sequence>
<accession>A0A4R6UKP4</accession>
<dbReference type="InterPro" id="IPR009056">
    <property type="entry name" value="Cyt_c-like_dom"/>
</dbReference>
<dbReference type="SUPFAM" id="SSF52821">
    <property type="entry name" value="Rhodanese/Cell cycle control phosphatase"/>
    <property type="match status" value="1"/>
</dbReference>
<gene>
    <name evidence="8" type="ORF">EV696_1166</name>
</gene>
<keyword evidence="1 4" id="KW-0349">Heme</keyword>
<feature type="signal peptide" evidence="5">
    <location>
        <begin position="1"/>
        <end position="24"/>
    </location>
</feature>
<dbReference type="EMBL" id="SNYM01000016">
    <property type="protein sequence ID" value="TDQ45903.1"/>
    <property type="molecule type" value="Genomic_DNA"/>
</dbReference>
<evidence type="ECO:0000256" key="2">
    <source>
        <dbReference type="ARBA" id="ARBA00022723"/>
    </source>
</evidence>
<feature type="domain" description="Rhodanese" evidence="6">
    <location>
        <begin position="268"/>
        <end position="358"/>
    </location>
</feature>
<dbReference type="InterPro" id="IPR050597">
    <property type="entry name" value="Cytochrome_c_Oxidase_Subunit"/>
</dbReference>
<dbReference type="RefSeq" id="WP_133592240.1">
    <property type="nucleotide sequence ID" value="NZ_CP037953.1"/>
</dbReference>
<dbReference type="PROSITE" id="PS50206">
    <property type="entry name" value="RHODANESE_3"/>
    <property type="match status" value="1"/>
</dbReference>